<gene>
    <name evidence="9" type="ORF">YH65_05595</name>
</gene>
<dbReference type="Proteomes" id="UP000034444">
    <property type="component" value="Chromosome"/>
</dbReference>
<comment type="similarity">
    <text evidence="2">Belongs to the DedA family.</text>
</comment>
<feature type="transmembrane region" description="Helical" evidence="7">
    <location>
        <begin position="405"/>
        <end position="423"/>
    </location>
</feature>
<keyword evidence="3" id="KW-1003">Cell membrane</keyword>
<proteinExistence type="inferred from homology"/>
<evidence type="ECO:0000256" key="4">
    <source>
        <dbReference type="ARBA" id="ARBA00022692"/>
    </source>
</evidence>
<feature type="transmembrane region" description="Helical" evidence="7">
    <location>
        <begin position="305"/>
        <end position="329"/>
    </location>
</feature>
<dbReference type="RefSeq" id="WP_046551009.1">
    <property type="nucleotide sequence ID" value="NZ_CP011308.1"/>
</dbReference>
<dbReference type="Pfam" id="PF14067">
    <property type="entry name" value="LssY_C"/>
    <property type="match status" value="1"/>
</dbReference>
<evidence type="ECO:0000313" key="9">
    <source>
        <dbReference type="EMBL" id="AKF24922.1"/>
    </source>
</evidence>
<dbReference type="GO" id="GO:0005886">
    <property type="term" value="C:plasma membrane"/>
    <property type="evidence" value="ECO:0007669"/>
    <property type="project" value="UniProtKB-SubCell"/>
</dbReference>
<dbReference type="InterPro" id="IPR000326">
    <property type="entry name" value="PAP2/HPO"/>
</dbReference>
<dbReference type="AlphaFoldDB" id="A0A7U4RQN2"/>
<dbReference type="InterPro" id="IPR032816">
    <property type="entry name" value="VTT_dom"/>
</dbReference>
<evidence type="ECO:0000313" key="10">
    <source>
        <dbReference type="Proteomes" id="UP000034444"/>
    </source>
</evidence>
<feature type="transmembrane region" description="Helical" evidence="7">
    <location>
        <begin position="435"/>
        <end position="452"/>
    </location>
</feature>
<evidence type="ECO:0000259" key="8">
    <source>
        <dbReference type="SMART" id="SM00014"/>
    </source>
</evidence>
<feature type="domain" description="Phosphatidic acid phosphatase type 2/haloperoxidase" evidence="8">
    <location>
        <begin position="336"/>
        <end position="446"/>
    </location>
</feature>
<feature type="transmembrane region" description="Helical" evidence="7">
    <location>
        <begin position="46"/>
        <end position="73"/>
    </location>
</feature>
<reference evidence="9 10" key="1">
    <citation type="submission" date="2015-04" db="EMBL/GenBank/DDBJ databases">
        <title>Complete genome sequence of Sulfurovum lithotrophicum ATCC BAA-797T.</title>
        <authorList>
            <person name="Ahn J."/>
            <person name="Park G."/>
            <person name="Jeon W."/>
            <person name="Jang Y."/>
            <person name="Jang M."/>
            <person name="Lee H."/>
            <person name="Lee H."/>
        </authorList>
    </citation>
    <scope>NUCLEOTIDE SEQUENCE [LARGE SCALE GENOMIC DNA]</scope>
    <source>
        <strain evidence="10">ATCC BAA-797 / 42BKT</strain>
    </source>
</reference>
<keyword evidence="4 7" id="KW-0812">Transmembrane</keyword>
<dbReference type="InterPro" id="IPR025902">
    <property type="entry name" value="LssY-like-C_dom"/>
</dbReference>
<evidence type="ECO:0000256" key="6">
    <source>
        <dbReference type="ARBA" id="ARBA00023136"/>
    </source>
</evidence>
<keyword evidence="5 7" id="KW-1133">Transmembrane helix</keyword>
<dbReference type="SUPFAM" id="SSF48317">
    <property type="entry name" value="Acid phosphatase/Vanadium-dependent haloperoxidase"/>
    <property type="match status" value="1"/>
</dbReference>
<dbReference type="Pfam" id="PF09335">
    <property type="entry name" value="VTT_dom"/>
    <property type="match status" value="1"/>
</dbReference>
<reference evidence="10" key="2">
    <citation type="journal article" date="2017" name="Stand. Genomic Sci.">
        <title>Complete genome sequence of the sulfur-oxidizing chemolithoautotrophic Sulfurovum lithotrophicum 42BKTT.</title>
        <authorList>
            <person name="Jeon W."/>
            <person name="Priscilla L."/>
            <person name="Park G."/>
            <person name="Lee H."/>
            <person name="Lee N."/>
            <person name="Lee D."/>
            <person name="Kwon H."/>
            <person name="Ahn I."/>
            <person name="Lee C."/>
            <person name="Lee H."/>
            <person name="Ahn J."/>
        </authorList>
    </citation>
    <scope>NUCLEOTIDE SEQUENCE [LARGE SCALE GENOMIC DNA]</scope>
    <source>
        <strain evidence="10">ATCC BAA-797 / 42BKT</strain>
    </source>
</reference>
<dbReference type="InterPro" id="IPR036938">
    <property type="entry name" value="PAP2/HPO_sf"/>
</dbReference>
<dbReference type="PANTHER" id="PTHR30353:SF15">
    <property type="entry name" value="INNER MEMBRANE PROTEIN YABI"/>
    <property type="match status" value="1"/>
</dbReference>
<dbReference type="PANTHER" id="PTHR30353">
    <property type="entry name" value="INNER MEMBRANE PROTEIN DEDA-RELATED"/>
    <property type="match status" value="1"/>
</dbReference>
<organism evidence="9 10">
    <name type="scientific">Sulfurovum lithotrophicum</name>
    <dbReference type="NCBI Taxonomy" id="206403"/>
    <lineage>
        <taxon>Bacteria</taxon>
        <taxon>Pseudomonadati</taxon>
        <taxon>Campylobacterota</taxon>
        <taxon>Epsilonproteobacteria</taxon>
        <taxon>Campylobacterales</taxon>
        <taxon>Sulfurovaceae</taxon>
        <taxon>Sulfurovum</taxon>
    </lineage>
</organism>
<protein>
    <recommendedName>
        <fullName evidence="8">Phosphatidic acid phosphatase type 2/haloperoxidase domain-containing protein</fullName>
    </recommendedName>
</protein>
<feature type="transmembrane region" description="Helical" evidence="7">
    <location>
        <begin position="472"/>
        <end position="491"/>
    </location>
</feature>
<dbReference type="Pfam" id="PF01569">
    <property type="entry name" value="PAP2"/>
    <property type="match status" value="1"/>
</dbReference>
<evidence type="ECO:0000256" key="1">
    <source>
        <dbReference type="ARBA" id="ARBA00004651"/>
    </source>
</evidence>
<evidence type="ECO:0000256" key="2">
    <source>
        <dbReference type="ARBA" id="ARBA00010792"/>
    </source>
</evidence>
<evidence type="ECO:0000256" key="7">
    <source>
        <dbReference type="SAM" id="Phobius"/>
    </source>
</evidence>
<sequence length="682" mass="76963">MTDILNHSILPFVEHFQHYAVWVAFFAAFGETLIGLGFLLPGSTFLLFLGVLAGQGYFDISTLLLSAVVGAYLGDITNYHIGKHYGTALLGKSWIPFSNEQLSGAHKFLNTHGSKSVFLARFLPGLKESVPFLAGSLKMQRSKFLFWDFFGAVGWSLEFIGIGYLFSASLALAQVWLSRTVTVLAILIFLLILLYILKQFIVHNAHSAKIILLSLWHSFLQNPFVSGIIKTHPKSTAFIKSRFDQTTFYGLPLTLLSVAFISVLALFAGIVEDFLTQDPIVYVDHIVANLMVGWRTPEMTTFFTWITYLGMKEILVLFLAAATVILLLYKKYNDLVALYLSLGGSAIFMSLGKLAFHRPRPETALYFESSYSFPSGHATLAVAFYGFLGYLLIRYAHTLKTKVNIFFGTTILILLIGLSRIYLGEHYISDIYSGYLIGTLWVITAIALLHWLTYKKNFTQKNPFGKAKTISITVASIAVGLYLLFGLNFHYKPAIHPATKTVKLDSLKTLFNKSSNRFAQNIFGLDSQPINIIMAAKHKEEICPVLKKAGWKNLNTDKKLGIPLFWQAKEPICSLHMKKENRLYILRIWDTDAFYKGKQIYVAGANAITGKYWGIIPVFIKDLDHARDFVVKDLQVKAHVKRDKPVQINEPFIKENLFGHSYFSDGKAEMLSFWKNRIKSFN</sequence>
<dbReference type="Gene3D" id="1.20.144.10">
    <property type="entry name" value="Phosphatidic acid phosphatase type 2/haloperoxidase"/>
    <property type="match status" value="2"/>
</dbReference>
<feature type="transmembrane region" description="Helical" evidence="7">
    <location>
        <begin position="144"/>
        <end position="164"/>
    </location>
</feature>
<accession>A0A7U4RQN2</accession>
<keyword evidence="6 7" id="KW-0472">Membrane</keyword>
<dbReference type="CDD" id="cd03392">
    <property type="entry name" value="PAP2_like_2"/>
    <property type="match status" value="1"/>
</dbReference>
<dbReference type="EMBL" id="CP011308">
    <property type="protein sequence ID" value="AKF24922.1"/>
    <property type="molecule type" value="Genomic_DNA"/>
</dbReference>
<dbReference type="KEGG" id="slh:YH65_05595"/>
<name>A0A7U4RQN2_9BACT</name>
<feature type="transmembrane region" description="Helical" evidence="7">
    <location>
        <begin position="248"/>
        <end position="271"/>
    </location>
</feature>
<dbReference type="OrthoDB" id="9801622at2"/>
<feature type="transmembrane region" description="Helical" evidence="7">
    <location>
        <begin position="376"/>
        <end position="393"/>
    </location>
</feature>
<feature type="transmembrane region" description="Helical" evidence="7">
    <location>
        <begin position="176"/>
        <end position="197"/>
    </location>
</feature>
<dbReference type="InterPro" id="IPR032818">
    <property type="entry name" value="DedA-like"/>
</dbReference>
<evidence type="ECO:0000256" key="5">
    <source>
        <dbReference type="ARBA" id="ARBA00022989"/>
    </source>
</evidence>
<feature type="transmembrane region" description="Helical" evidence="7">
    <location>
        <begin position="336"/>
        <end position="356"/>
    </location>
</feature>
<comment type="subcellular location">
    <subcellularLocation>
        <location evidence="1">Cell membrane</location>
        <topology evidence="1">Multi-pass membrane protein</topology>
    </subcellularLocation>
</comment>
<dbReference type="SMART" id="SM00014">
    <property type="entry name" value="acidPPc"/>
    <property type="match status" value="1"/>
</dbReference>
<feature type="transmembrane region" description="Helical" evidence="7">
    <location>
        <begin position="20"/>
        <end position="40"/>
    </location>
</feature>
<evidence type="ECO:0000256" key="3">
    <source>
        <dbReference type="ARBA" id="ARBA00022475"/>
    </source>
</evidence>
<keyword evidence="10" id="KW-1185">Reference proteome</keyword>